<dbReference type="Pfam" id="PF23951">
    <property type="entry name" value="DUF7282"/>
    <property type="match status" value="1"/>
</dbReference>
<dbReference type="Gene3D" id="2.60.40.420">
    <property type="entry name" value="Cupredoxins - blue copper proteins"/>
    <property type="match status" value="1"/>
</dbReference>
<organism evidence="3 4">
    <name type="scientific">Candidatus Uhrbacteria bacterium RIFCSPLOWO2_02_FULL_48_12</name>
    <dbReference type="NCBI Taxonomy" id="1802407"/>
    <lineage>
        <taxon>Bacteria</taxon>
        <taxon>Candidatus Uhriibacteriota</taxon>
    </lineage>
</organism>
<dbReference type="STRING" id="1802407.A3I40_03250"/>
<gene>
    <name evidence="3" type="ORF">A3I40_03250</name>
</gene>
<sequence length="269" mass="29152">MKDNKIVAIVLVIIIVAAAALYVIQRRNATVPSVTLSTNYHRAKPEVKTAPPGEAGKNTLTMETQKPNSSVTVQEVSFADTAGYVVIHKDEDGRPGLIIGHSALLPIGNSQNTVITLTTPLVDKNSYFAMLHKDNGDGVYNIIEDQPLRDEGDNIIMTKFDALLIPTSEEQAPSQSAAKTYIIEMNENSFSPATLSIKKDDIVKFINRGSTDMWPASAVHPAHEVCPGFDALQGIAPGSSYSHTFTLVKDCPFHDHLTPSLRGKISVSE</sequence>
<dbReference type="AlphaFoldDB" id="A0A1F7V6F3"/>
<dbReference type="EMBL" id="MGEP01000054">
    <property type="protein sequence ID" value="OGL86043.1"/>
    <property type="molecule type" value="Genomic_DNA"/>
</dbReference>
<dbReference type="InterPro" id="IPR055706">
    <property type="entry name" value="Slg1/2_DUF7282"/>
</dbReference>
<evidence type="ECO:0000313" key="3">
    <source>
        <dbReference type="EMBL" id="OGL86043.1"/>
    </source>
</evidence>
<evidence type="ECO:0000256" key="1">
    <source>
        <dbReference type="SAM" id="Phobius"/>
    </source>
</evidence>
<name>A0A1F7V6F3_9BACT</name>
<dbReference type="Proteomes" id="UP000178723">
    <property type="component" value="Unassembled WGS sequence"/>
</dbReference>
<keyword evidence="1" id="KW-0472">Membrane</keyword>
<dbReference type="InterPro" id="IPR008972">
    <property type="entry name" value="Cupredoxin"/>
</dbReference>
<reference evidence="3 4" key="1">
    <citation type="journal article" date="2016" name="Nat. Commun.">
        <title>Thousands of microbial genomes shed light on interconnected biogeochemical processes in an aquifer system.</title>
        <authorList>
            <person name="Anantharaman K."/>
            <person name="Brown C.T."/>
            <person name="Hug L.A."/>
            <person name="Sharon I."/>
            <person name="Castelle C.J."/>
            <person name="Probst A.J."/>
            <person name="Thomas B.C."/>
            <person name="Singh A."/>
            <person name="Wilkins M.J."/>
            <person name="Karaoz U."/>
            <person name="Brodie E.L."/>
            <person name="Williams K.H."/>
            <person name="Hubbard S.S."/>
            <person name="Banfield J.F."/>
        </authorList>
    </citation>
    <scope>NUCLEOTIDE SEQUENCE [LARGE SCALE GENOMIC DNA]</scope>
</reference>
<keyword evidence="1" id="KW-1133">Transmembrane helix</keyword>
<protein>
    <recommendedName>
        <fullName evidence="2">DUF7282 domain-containing protein</fullName>
    </recommendedName>
</protein>
<evidence type="ECO:0000313" key="4">
    <source>
        <dbReference type="Proteomes" id="UP000178723"/>
    </source>
</evidence>
<keyword evidence="1" id="KW-0812">Transmembrane</keyword>
<dbReference type="SUPFAM" id="SSF49503">
    <property type="entry name" value="Cupredoxins"/>
    <property type="match status" value="1"/>
</dbReference>
<feature type="transmembrane region" description="Helical" evidence="1">
    <location>
        <begin position="6"/>
        <end position="24"/>
    </location>
</feature>
<evidence type="ECO:0000259" key="2">
    <source>
        <dbReference type="Pfam" id="PF23951"/>
    </source>
</evidence>
<feature type="domain" description="DUF7282" evidence="2">
    <location>
        <begin position="59"/>
        <end position="157"/>
    </location>
</feature>
<comment type="caution">
    <text evidence="3">The sequence shown here is derived from an EMBL/GenBank/DDBJ whole genome shotgun (WGS) entry which is preliminary data.</text>
</comment>
<accession>A0A1F7V6F3</accession>
<proteinExistence type="predicted"/>